<accession>A0A162MBM3</accession>
<dbReference type="PANTHER" id="PTHR36442:SF1">
    <property type="entry name" value="CYCLIC-DI-AMP PHOSPHODIESTERASE PGPH"/>
    <property type="match status" value="1"/>
</dbReference>
<keyword evidence="1" id="KW-1133">Transmembrane helix</keyword>
<dbReference type="AlphaFoldDB" id="A0A162MBM3"/>
<evidence type="ECO:0000313" key="3">
    <source>
        <dbReference type="EMBL" id="KYO65170.1"/>
    </source>
</evidence>
<dbReference type="PATRIC" id="fig|520767.4.peg.1874"/>
<dbReference type="InterPro" id="IPR006675">
    <property type="entry name" value="HDIG_dom"/>
</dbReference>
<dbReference type="InterPro" id="IPR011621">
    <property type="entry name" value="Metal-dep_PHydrolase_7TM_intra"/>
</dbReference>
<dbReference type="SMART" id="SM00471">
    <property type="entry name" value="HDc"/>
    <property type="match status" value="1"/>
</dbReference>
<keyword evidence="1" id="KW-0812">Transmembrane</keyword>
<feature type="transmembrane region" description="Helical" evidence="1">
    <location>
        <begin position="426"/>
        <end position="447"/>
    </location>
</feature>
<dbReference type="Pfam" id="PF01966">
    <property type="entry name" value="HD"/>
    <property type="match status" value="1"/>
</dbReference>
<dbReference type="NCBIfam" id="TIGR00277">
    <property type="entry name" value="HDIG"/>
    <property type="match status" value="1"/>
</dbReference>
<dbReference type="PANTHER" id="PTHR36442">
    <property type="entry name" value="CYCLIC-DI-AMP PHOSPHODIESTERASE PGPH"/>
    <property type="match status" value="1"/>
</dbReference>
<dbReference type="OrthoDB" id="9806952at2"/>
<comment type="caution">
    <text evidence="3">The sequence shown here is derived from an EMBL/GenBank/DDBJ whole genome shotgun (WGS) entry which is preliminary data.</text>
</comment>
<evidence type="ECO:0000259" key="2">
    <source>
        <dbReference type="SMART" id="SM00471"/>
    </source>
</evidence>
<dbReference type="SUPFAM" id="SSF109604">
    <property type="entry name" value="HD-domain/PDEase-like"/>
    <property type="match status" value="1"/>
</dbReference>
<dbReference type="STRING" id="520767.ATZ99_17590"/>
<feature type="domain" description="HD/PDEase" evidence="2">
    <location>
        <begin position="476"/>
        <end position="631"/>
    </location>
</feature>
<protein>
    <recommendedName>
        <fullName evidence="2">HD/PDEase domain-containing protein</fullName>
    </recommendedName>
</protein>
<feature type="transmembrane region" description="Helical" evidence="1">
    <location>
        <begin position="328"/>
        <end position="355"/>
    </location>
</feature>
<feature type="transmembrane region" description="Helical" evidence="1">
    <location>
        <begin position="367"/>
        <end position="384"/>
    </location>
</feature>
<dbReference type="EMBL" id="LOHZ01000037">
    <property type="protein sequence ID" value="KYO65170.1"/>
    <property type="molecule type" value="Genomic_DNA"/>
</dbReference>
<name>A0A162MBM3_9FIRM</name>
<dbReference type="Proteomes" id="UP000075737">
    <property type="component" value="Unassembled WGS sequence"/>
</dbReference>
<keyword evidence="4" id="KW-1185">Reference proteome</keyword>
<dbReference type="Pfam" id="PF07698">
    <property type="entry name" value="7TM-7TMR_HD"/>
    <property type="match status" value="1"/>
</dbReference>
<keyword evidence="1" id="KW-0472">Membrane</keyword>
<feature type="transmembrane region" description="Helical" evidence="1">
    <location>
        <begin position="305"/>
        <end position="322"/>
    </location>
</feature>
<feature type="transmembrane region" description="Helical" evidence="1">
    <location>
        <begin position="272"/>
        <end position="293"/>
    </location>
</feature>
<dbReference type="InterPro" id="IPR052722">
    <property type="entry name" value="PgpH_phosphodiesterase"/>
</dbReference>
<dbReference type="Pfam" id="PF07697">
    <property type="entry name" value="7TMR-HDED"/>
    <property type="match status" value="1"/>
</dbReference>
<dbReference type="CDD" id="cd00077">
    <property type="entry name" value="HDc"/>
    <property type="match status" value="1"/>
</dbReference>
<dbReference type="Gene3D" id="1.10.3210.10">
    <property type="entry name" value="Hypothetical protein af1432"/>
    <property type="match status" value="1"/>
</dbReference>
<reference evidence="3 4" key="1">
    <citation type="submission" date="2015-12" db="EMBL/GenBank/DDBJ databases">
        <title>Draft genome of Thermovenabulum gondwanense isolated from a red thermophilic microbial mat colonisisng an outflow channel of a bore well.</title>
        <authorList>
            <person name="Patel B.K."/>
        </authorList>
    </citation>
    <scope>NUCLEOTIDE SEQUENCE [LARGE SCALE GENOMIC DNA]</scope>
    <source>
        <strain evidence="3 4">R270</strain>
    </source>
</reference>
<dbReference type="InterPro" id="IPR006674">
    <property type="entry name" value="HD_domain"/>
</dbReference>
<organism evidence="3 4">
    <name type="scientific">Thermovenabulum gondwanense</name>
    <dbReference type="NCBI Taxonomy" id="520767"/>
    <lineage>
        <taxon>Bacteria</taxon>
        <taxon>Bacillati</taxon>
        <taxon>Bacillota</taxon>
        <taxon>Clostridia</taxon>
        <taxon>Thermosediminibacterales</taxon>
        <taxon>Thermosediminibacteraceae</taxon>
        <taxon>Thermovenabulum</taxon>
    </lineage>
</organism>
<dbReference type="InterPro" id="IPR011624">
    <property type="entry name" value="Metal-dep_PHydrolase_7TM_extra"/>
</dbReference>
<gene>
    <name evidence="3" type="ORF">ATZ99_17590</name>
</gene>
<dbReference type="InterPro" id="IPR003607">
    <property type="entry name" value="HD/PDEase_dom"/>
</dbReference>
<proteinExistence type="predicted"/>
<evidence type="ECO:0000313" key="4">
    <source>
        <dbReference type="Proteomes" id="UP000075737"/>
    </source>
</evidence>
<sequence length="707" mass="78556">MSLDLKRDNRRIIMKIKLLQNNKAQKVLLGLIFFLSITSLVITNALPKKYDLKVGDVLQEDIIAEKEAIDTIATKKLQEAAAESVPQKYTLDQTVVKEVKAQLTELFENVREIRSKDYLDIKEKAKILKENVTLSLSNESYLTFLNMDLVQLKELETITKAVIETVMDSGIKDDSIDRAKAFVIEEFKKVNLPQNVKSLGMEIAISVIKPNMVLDREATEKGIKMAMEAVEPVKISKGQVLIEKGKPVTAEQLALLKELGLLAQDNRVNLTIISGISLLVLILELILGYYIYFYFRNYYDNNIDLLLLTIVIFSTLALSVIFKHISPFLLPLAAGGMLITVLLNPQIALVSLFIMSIITGILMGNEFSYSMMSVLGGIIGILFTSKISQRPDLTKAGGVVGLVNSLVILCVGLLDHLPWIEIARNAFWGMLAGILSSILTVGTLPFFENAFGVTTSVRLLELSNPNQPLLRKLLVEAPGTYHHSIIVGNLAEAAAEAVGGDSLLARVGATYHDIGKLKRPYFFIENQFAQENPHDKLNPSLSALIIVSHIKDGLELAKQYKLPRIIMDFIAQHHGTSLLTYFYSKALSQEKTTEEVSFRYDGPKPQTKEIAIIMLADSVEAAVRSMNKPTPGKIDGLIRQIIKEKLADGQLDESNLTLKDLDKIANAFSKVLTGIFHNRIEYPEKVKELERKGKYVNGDNKQSAGCN</sequence>
<evidence type="ECO:0000256" key="1">
    <source>
        <dbReference type="SAM" id="Phobius"/>
    </source>
</evidence>
<feature type="transmembrane region" description="Helical" evidence="1">
    <location>
        <begin position="396"/>
        <end position="414"/>
    </location>
</feature>